<dbReference type="Pfam" id="PF16859">
    <property type="entry name" value="TetR_C_11"/>
    <property type="match status" value="1"/>
</dbReference>
<dbReference type="SUPFAM" id="SSF46689">
    <property type="entry name" value="Homeodomain-like"/>
    <property type="match status" value="1"/>
</dbReference>
<dbReference type="InterPro" id="IPR036271">
    <property type="entry name" value="Tet_transcr_reg_TetR-rel_C_sf"/>
</dbReference>
<comment type="caution">
    <text evidence="7">The sequence shown here is derived from an EMBL/GenBank/DDBJ whole genome shotgun (WGS) entry which is preliminary data.</text>
</comment>
<dbReference type="PROSITE" id="PS50977">
    <property type="entry name" value="HTH_TETR_2"/>
    <property type="match status" value="1"/>
</dbReference>
<dbReference type="InterPro" id="IPR009057">
    <property type="entry name" value="Homeodomain-like_sf"/>
</dbReference>
<evidence type="ECO:0000256" key="3">
    <source>
        <dbReference type="ARBA" id="ARBA00023163"/>
    </source>
</evidence>
<dbReference type="InterPro" id="IPR001647">
    <property type="entry name" value="HTH_TetR"/>
</dbReference>
<name>A0A7Y6IR47_9ACTN</name>
<dbReference type="InterPro" id="IPR011075">
    <property type="entry name" value="TetR_C"/>
</dbReference>
<proteinExistence type="predicted"/>
<keyword evidence="3" id="KW-0804">Transcription</keyword>
<dbReference type="Gene3D" id="1.10.10.60">
    <property type="entry name" value="Homeodomain-like"/>
    <property type="match status" value="1"/>
</dbReference>
<keyword evidence="1" id="KW-0805">Transcription regulation</keyword>
<dbReference type="Pfam" id="PF00440">
    <property type="entry name" value="TetR_N"/>
    <property type="match status" value="1"/>
</dbReference>
<dbReference type="PANTHER" id="PTHR30055:SF148">
    <property type="entry name" value="TETR-FAMILY TRANSCRIPTIONAL REGULATOR"/>
    <property type="match status" value="1"/>
</dbReference>
<dbReference type="GO" id="GO:0000976">
    <property type="term" value="F:transcription cis-regulatory region binding"/>
    <property type="evidence" value="ECO:0007669"/>
    <property type="project" value="TreeGrafter"/>
</dbReference>
<dbReference type="SUPFAM" id="SSF48498">
    <property type="entry name" value="Tetracyclin repressor-like, C-terminal domain"/>
    <property type="match status" value="1"/>
</dbReference>
<evidence type="ECO:0000256" key="4">
    <source>
        <dbReference type="PROSITE-ProRule" id="PRU00335"/>
    </source>
</evidence>
<evidence type="ECO:0000256" key="1">
    <source>
        <dbReference type="ARBA" id="ARBA00023015"/>
    </source>
</evidence>
<evidence type="ECO:0000256" key="5">
    <source>
        <dbReference type="SAM" id="MobiDB-lite"/>
    </source>
</evidence>
<evidence type="ECO:0000256" key="2">
    <source>
        <dbReference type="ARBA" id="ARBA00023125"/>
    </source>
</evidence>
<evidence type="ECO:0000313" key="7">
    <source>
        <dbReference type="EMBL" id="NUW41544.1"/>
    </source>
</evidence>
<protein>
    <submittedName>
        <fullName evidence="7">TetR/AcrR family transcriptional regulator</fullName>
    </submittedName>
</protein>
<dbReference type="Gene3D" id="1.10.357.10">
    <property type="entry name" value="Tetracycline Repressor, domain 2"/>
    <property type="match status" value="1"/>
</dbReference>
<dbReference type="EMBL" id="JABWGO010000002">
    <property type="protein sequence ID" value="NUW41544.1"/>
    <property type="molecule type" value="Genomic_DNA"/>
</dbReference>
<dbReference type="AlphaFoldDB" id="A0A7Y6IR47"/>
<keyword evidence="2 4" id="KW-0238">DNA-binding</keyword>
<accession>A0A7Y6IR47</accession>
<organism evidence="7 8">
    <name type="scientific">Nonomuraea rhodomycinica</name>
    <dbReference type="NCBI Taxonomy" id="1712872"/>
    <lineage>
        <taxon>Bacteria</taxon>
        <taxon>Bacillati</taxon>
        <taxon>Actinomycetota</taxon>
        <taxon>Actinomycetes</taxon>
        <taxon>Streptosporangiales</taxon>
        <taxon>Streptosporangiaceae</taxon>
        <taxon>Nonomuraea</taxon>
    </lineage>
</organism>
<feature type="domain" description="HTH tetR-type" evidence="6">
    <location>
        <begin position="18"/>
        <end position="78"/>
    </location>
</feature>
<feature type="compositionally biased region" description="Polar residues" evidence="5">
    <location>
        <begin position="221"/>
        <end position="231"/>
    </location>
</feature>
<sequence length="237" mass="24989">MEQESRLAGMQRPGGRTARVREAVLAATQDELVERGFHGLAMDQVAARAGVGKTTVYRRWGSPAGLVADLMTELAEQSSPHADTGSVEADLRANAASVLGAVTDRRLGATFQAVIAAATCDEEAATALRAFYGRRVAEWARSVERAVERGELPEGTDAAEVVRAVSAPLYYRLLVTKEPVDDDVAARSALQALAAARAGAFVRADPPAVAPSGEEGRSRSVRAQNVTTADQGSEMRG</sequence>
<reference evidence="7 8" key="1">
    <citation type="submission" date="2020-06" db="EMBL/GenBank/DDBJ databases">
        <authorList>
            <person name="Chanama M."/>
        </authorList>
    </citation>
    <scope>NUCLEOTIDE SEQUENCE [LARGE SCALE GENOMIC DNA]</scope>
    <source>
        <strain evidence="7 8">TBRC6557</strain>
    </source>
</reference>
<dbReference type="InterPro" id="IPR050109">
    <property type="entry name" value="HTH-type_TetR-like_transc_reg"/>
</dbReference>
<evidence type="ECO:0000259" key="6">
    <source>
        <dbReference type="PROSITE" id="PS50977"/>
    </source>
</evidence>
<keyword evidence="8" id="KW-1185">Reference proteome</keyword>
<dbReference type="Proteomes" id="UP000546126">
    <property type="component" value="Unassembled WGS sequence"/>
</dbReference>
<evidence type="ECO:0000313" key="8">
    <source>
        <dbReference type="Proteomes" id="UP000546126"/>
    </source>
</evidence>
<dbReference type="PANTHER" id="PTHR30055">
    <property type="entry name" value="HTH-TYPE TRANSCRIPTIONAL REGULATOR RUTR"/>
    <property type="match status" value="1"/>
</dbReference>
<feature type="region of interest" description="Disordered" evidence="5">
    <location>
        <begin position="204"/>
        <end position="237"/>
    </location>
</feature>
<feature type="DNA-binding region" description="H-T-H motif" evidence="4">
    <location>
        <begin position="41"/>
        <end position="60"/>
    </location>
</feature>
<gene>
    <name evidence="7" type="ORF">HT134_15550</name>
</gene>
<dbReference type="GO" id="GO:0003700">
    <property type="term" value="F:DNA-binding transcription factor activity"/>
    <property type="evidence" value="ECO:0007669"/>
    <property type="project" value="TreeGrafter"/>
</dbReference>